<dbReference type="InterPro" id="IPR050281">
    <property type="entry name" value="Flavin_monoamine_oxidase"/>
</dbReference>
<dbReference type="Gene3D" id="3.90.660.10">
    <property type="match status" value="1"/>
</dbReference>
<name>A0A8I6RCY1_CIMLE</name>
<dbReference type="Proteomes" id="UP000494040">
    <property type="component" value="Unassembled WGS sequence"/>
</dbReference>
<dbReference type="GeneID" id="106662650"/>
<dbReference type="Pfam" id="PF01593">
    <property type="entry name" value="Amino_oxidase"/>
    <property type="match status" value="1"/>
</dbReference>
<dbReference type="InterPro" id="IPR036188">
    <property type="entry name" value="FAD/NAD-bd_sf"/>
</dbReference>
<reference evidence="2" key="1">
    <citation type="submission" date="2022-01" db="UniProtKB">
        <authorList>
            <consortium name="EnsemblMetazoa"/>
        </authorList>
    </citation>
    <scope>IDENTIFICATION</scope>
</reference>
<protein>
    <recommendedName>
        <fullName evidence="1">Amine oxidase domain-containing protein</fullName>
    </recommendedName>
</protein>
<dbReference type="SUPFAM" id="SSF54373">
    <property type="entry name" value="FAD-linked reductases, C-terminal domain"/>
    <property type="match status" value="1"/>
</dbReference>
<dbReference type="KEGG" id="clec:106662650"/>
<feature type="domain" description="Amine oxidase" evidence="1">
    <location>
        <begin position="79"/>
        <end position="522"/>
    </location>
</feature>
<dbReference type="InterPro" id="IPR002937">
    <property type="entry name" value="Amino_oxidase"/>
</dbReference>
<evidence type="ECO:0000313" key="2">
    <source>
        <dbReference type="EnsemblMetazoa" id="XP_014242360.1"/>
    </source>
</evidence>
<organism evidence="2 3">
    <name type="scientific">Cimex lectularius</name>
    <name type="common">Bed bug</name>
    <name type="synonym">Acanthia lectularia</name>
    <dbReference type="NCBI Taxonomy" id="79782"/>
    <lineage>
        <taxon>Eukaryota</taxon>
        <taxon>Metazoa</taxon>
        <taxon>Ecdysozoa</taxon>
        <taxon>Arthropoda</taxon>
        <taxon>Hexapoda</taxon>
        <taxon>Insecta</taxon>
        <taxon>Pterygota</taxon>
        <taxon>Neoptera</taxon>
        <taxon>Paraneoptera</taxon>
        <taxon>Hemiptera</taxon>
        <taxon>Heteroptera</taxon>
        <taxon>Panheteroptera</taxon>
        <taxon>Cimicomorpha</taxon>
        <taxon>Cimicidae</taxon>
        <taxon>Cimex</taxon>
    </lineage>
</organism>
<dbReference type="Gene3D" id="3.50.50.60">
    <property type="entry name" value="FAD/NAD(P)-binding domain"/>
    <property type="match status" value="1"/>
</dbReference>
<dbReference type="PANTHER" id="PTHR10742:SF416">
    <property type="entry name" value="SPERMINE OXIDASE"/>
    <property type="match status" value="1"/>
</dbReference>
<dbReference type="RefSeq" id="XP_014242360.1">
    <property type="nucleotide sequence ID" value="XM_014386874.1"/>
</dbReference>
<proteinExistence type="predicted"/>
<dbReference type="OrthoDB" id="2219495at2759"/>
<evidence type="ECO:0000313" key="3">
    <source>
        <dbReference type="Proteomes" id="UP000494040"/>
    </source>
</evidence>
<dbReference type="EnsemblMetazoa" id="XM_014386874.1">
    <property type="protein sequence ID" value="XP_014242360.1"/>
    <property type="gene ID" value="LOC106662650"/>
</dbReference>
<keyword evidence="3" id="KW-1185">Reference proteome</keyword>
<dbReference type="GO" id="GO:0046592">
    <property type="term" value="F:polyamine oxidase activity"/>
    <property type="evidence" value="ECO:0007669"/>
    <property type="project" value="TreeGrafter"/>
</dbReference>
<dbReference type="PANTHER" id="PTHR10742">
    <property type="entry name" value="FLAVIN MONOAMINE OXIDASE"/>
    <property type="match status" value="1"/>
</dbReference>
<accession>A0A8I6RCY1</accession>
<sequence>MSKIKNFFLPRTNLSNHIRKRFYLTLPSPQESFPVEAKPEVWTRHYLVPCCEMTRVTDKSKKIPENIQPPSVAIIGAGMAGLSAAVRLLKAGINNITILEANNKPGGRIKCVQFGKSLLEFGADTIEGACMANPVYNLAALENLFIRCTGCRKQYYLTTSGETYLENFNAKMLMRNLLTEASGYFAKPNECLDISLDEFLYQRIEESIKQFKAKDRQPIEVALLGLANSMRGRIGEDLQSISLKNFGSYIDIPGGNIRIPRGMISLIAALTREIPASKMFFNRAVQNIRFTPFSVDTPRALIKCCDGEEFLADYVICTVSLGVLKSSADLLFLPSLPPEKLDAIKTLGFGQITKLFLEYDKPFWAKGERSNFLLALNKSDKVNKDEWMKGITSIEVLPGRQNILKVTVAGKEANWVEQLKRGMIGEELTNFLRRVSGDMSLPCPKELLISKWSTDLNFLGARSYLGLGSNVKHQCALASPVPGKCEEGPPILLFAGEATSPGHYGTMHGARISGIREADRIIDLTLELQGPPKRLNVKPQKQQTVPCYCPPRIKVKESCIPTQKD</sequence>
<evidence type="ECO:0000259" key="1">
    <source>
        <dbReference type="Pfam" id="PF01593"/>
    </source>
</evidence>
<dbReference type="AlphaFoldDB" id="A0A8I6RCY1"/>
<dbReference type="SUPFAM" id="SSF51905">
    <property type="entry name" value="FAD/NAD(P)-binding domain"/>
    <property type="match status" value="1"/>
</dbReference>
<dbReference type="OMA" id="RIPRGAN"/>
<dbReference type="PRINTS" id="PR00419">
    <property type="entry name" value="ADXRDTASE"/>
</dbReference>